<feature type="domain" description="DprA winged helix" evidence="3">
    <location>
        <begin position="308"/>
        <end position="357"/>
    </location>
</feature>
<name>A0AAP4BCR6_9FIRM</name>
<organism evidence="4 5">
    <name type="scientific">Fusibacillus kribbianus</name>
    <dbReference type="NCBI Taxonomy" id="3044208"/>
    <lineage>
        <taxon>Bacteria</taxon>
        <taxon>Bacillati</taxon>
        <taxon>Bacillota</taxon>
        <taxon>Clostridia</taxon>
        <taxon>Lachnospirales</taxon>
        <taxon>Lachnospiraceae</taxon>
        <taxon>Fusibacillus</taxon>
    </lineage>
</organism>
<dbReference type="PANTHER" id="PTHR43022:SF1">
    <property type="entry name" value="PROTEIN SMF"/>
    <property type="match status" value="1"/>
</dbReference>
<dbReference type="InterPro" id="IPR057666">
    <property type="entry name" value="DrpA_SLOG"/>
</dbReference>
<dbReference type="AlphaFoldDB" id="A0AAP4BCR6"/>
<evidence type="ECO:0000259" key="2">
    <source>
        <dbReference type="Pfam" id="PF02481"/>
    </source>
</evidence>
<comment type="similarity">
    <text evidence="1">Belongs to the DprA/Smf family.</text>
</comment>
<dbReference type="Pfam" id="PF17782">
    <property type="entry name" value="WHD_DprA"/>
    <property type="match status" value="1"/>
</dbReference>
<dbReference type="InterPro" id="IPR003488">
    <property type="entry name" value="DprA"/>
</dbReference>
<comment type="caution">
    <text evidence="4">The sequence shown here is derived from an EMBL/GenBank/DDBJ whole genome shotgun (WGS) entry which is preliminary data.</text>
</comment>
<feature type="domain" description="Smf/DprA SLOG" evidence="2">
    <location>
        <begin position="87"/>
        <end position="294"/>
    </location>
</feature>
<evidence type="ECO:0000259" key="3">
    <source>
        <dbReference type="Pfam" id="PF17782"/>
    </source>
</evidence>
<reference evidence="4 5" key="1">
    <citation type="submission" date="2023-05" db="EMBL/GenBank/DDBJ databases">
        <title>[ruminococcus] sp. nov., isolated from a pig farm feces dump.</title>
        <authorList>
            <person name="Chang Y.-H."/>
        </authorList>
    </citation>
    <scope>NUCLEOTIDE SEQUENCE [LARGE SCALE GENOMIC DNA]</scope>
    <source>
        <strain evidence="4 5">YH-rum2234</strain>
    </source>
</reference>
<dbReference type="GO" id="GO:0009294">
    <property type="term" value="P:DNA-mediated transformation"/>
    <property type="evidence" value="ECO:0007669"/>
    <property type="project" value="InterPro"/>
</dbReference>
<dbReference type="SUPFAM" id="SSF102405">
    <property type="entry name" value="MCP/YpsA-like"/>
    <property type="match status" value="1"/>
</dbReference>
<evidence type="ECO:0000256" key="1">
    <source>
        <dbReference type="ARBA" id="ARBA00006525"/>
    </source>
</evidence>
<dbReference type="InterPro" id="IPR041614">
    <property type="entry name" value="DprA_WH"/>
</dbReference>
<dbReference type="EMBL" id="JASGBQ010000011">
    <property type="protein sequence ID" value="MDI9242346.1"/>
    <property type="molecule type" value="Genomic_DNA"/>
</dbReference>
<dbReference type="Proteomes" id="UP001300383">
    <property type="component" value="Unassembled WGS sequence"/>
</dbReference>
<dbReference type="InterPro" id="IPR036388">
    <property type="entry name" value="WH-like_DNA-bd_sf"/>
</dbReference>
<accession>A0AAP4BCR6</accession>
<keyword evidence="5" id="KW-1185">Reference proteome</keyword>
<dbReference type="Gene3D" id="1.10.10.10">
    <property type="entry name" value="Winged helix-like DNA-binding domain superfamily/Winged helix DNA-binding domain"/>
    <property type="match status" value="1"/>
</dbReference>
<protein>
    <submittedName>
        <fullName evidence="4">DNA-processing protein DprA</fullName>
    </submittedName>
</protein>
<dbReference type="NCBIfam" id="TIGR00732">
    <property type="entry name" value="dprA"/>
    <property type="match status" value="1"/>
</dbReference>
<proteinExistence type="inferred from homology"/>
<dbReference type="RefSeq" id="WP_283230796.1">
    <property type="nucleotide sequence ID" value="NZ_JASGBQ010000011.1"/>
</dbReference>
<dbReference type="Gene3D" id="3.40.50.450">
    <property type="match status" value="1"/>
</dbReference>
<sequence>MALNKREYSFWFCSLSRLTARTKSRLKEVLGGEEELYRASEKAVKEVLQSVPRVRNRERIWEMLLESRDEERIRRAYDRMEQAGIRLVTREDPEFPEKLGGIVDCPSGLFVKGRLPDPKRPAAAVVGSRSCSFYGRTAAQELGRTLAKAGVQVISGLALGIDAAGHRGALDVCGRTFGVLGCGPDQIYPRENESLFGRVAEAGGLISEYPPGVGPEAWHFPARNRIISGLSDSIAVVEAGKKSGSLITASYALEQGKDIWAVPGRMGEYLSQGTNMLIRDGAFLLTEPEDILMSWNLTGKRNFEKTKLSLDKNEEKVYSCLDSDPKSEERLCAESGLDSAVVAAVLVDLELEGLAVQPFRHYYAAKRDKGE</sequence>
<dbReference type="Pfam" id="PF02481">
    <property type="entry name" value="DNA_processg_A"/>
    <property type="match status" value="1"/>
</dbReference>
<evidence type="ECO:0000313" key="5">
    <source>
        <dbReference type="Proteomes" id="UP001300383"/>
    </source>
</evidence>
<evidence type="ECO:0000313" key="4">
    <source>
        <dbReference type="EMBL" id="MDI9242346.1"/>
    </source>
</evidence>
<gene>
    <name evidence="4" type="primary">dprA</name>
    <name evidence="4" type="ORF">QJ036_07660</name>
</gene>
<dbReference type="PANTHER" id="PTHR43022">
    <property type="entry name" value="PROTEIN SMF"/>
    <property type="match status" value="1"/>
</dbReference>